<dbReference type="OrthoDB" id="7054443at2"/>
<dbReference type="Proteomes" id="UP000186313">
    <property type="component" value="Unassembled WGS sequence"/>
</dbReference>
<dbReference type="InterPro" id="IPR004089">
    <property type="entry name" value="MCPsignal_dom"/>
</dbReference>
<evidence type="ECO:0000313" key="9">
    <source>
        <dbReference type="Proteomes" id="UP000186313"/>
    </source>
</evidence>
<dbReference type="CDD" id="cd06225">
    <property type="entry name" value="HAMP"/>
    <property type="match status" value="1"/>
</dbReference>
<dbReference type="EMBL" id="MJMJ01000001">
    <property type="protein sequence ID" value="OLQ93361.1"/>
    <property type="molecule type" value="Genomic_DNA"/>
</dbReference>
<evidence type="ECO:0000259" key="6">
    <source>
        <dbReference type="PROSITE" id="PS50111"/>
    </source>
</evidence>
<dbReference type="PANTHER" id="PTHR32089">
    <property type="entry name" value="METHYL-ACCEPTING CHEMOTAXIS PROTEIN MCPB"/>
    <property type="match status" value="1"/>
</dbReference>
<organism evidence="8 9">
    <name type="scientific">Vibrio panuliri</name>
    <dbReference type="NCBI Taxonomy" id="1381081"/>
    <lineage>
        <taxon>Bacteria</taxon>
        <taxon>Pseudomonadati</taxon>
        <taxon>Pseudomonadota</taxon>
        <taxon>Gammaproteobacteria</taxon>
        <taxon>Vibrionales</taxon>
        <taxon>Vibrionaceae</taxon>
        <taxon>Vibrio</taxon>
    </lineage>
</organism>
<keyword evidence="5" id="KW-0472">Membrane</keyword>
<dbReference type="GO" id="GO:0006935">
    <property type="term" value="P:chemotaxis"/>
    <property type="evidence" value="ECO:0007669"/>
    <property type="project" value="UniProtKB-ARBA"/>
</dbReference>
<dbReference type="InterPro" id="IPR003660">
    <property type="entry name" value="HAMP_dom"/>
</dbReference>
<keyword evidence="5" id="KW-1133">Transmembrane helix</keyword>
<dbReference type="Pfam" id="PF00015">
    <property type="entry name" value="MCPsignal"/>
    <property type="match status" value="1"/>
</dbReference>
<proteinExistence type="inferred from homology"/>
<evidence type="ECO:0000313" key="8">
    <source>
        <dbReference type="EMBL" id="OLQ93361.1"/>
    </source>
</evidence>
<dbReference type="AlphaFoldDB" id="A0A1Q9HR85"/>
<dbReference type="PANTHER" id="PTHR32089:SF33">
    <property type="entry name" value="TOXIN COREGULATED PILUS BIOSYNTHESIS PROTEIN I"/>
    <property type="match status" value="1"/>
</dbReference>
<evidence type="ECO:0000256" key="2">
    <source>
        <dbReference type="ARBA" id="ARBA00023224"/>
    </source>
</evidence>
<dbReference type="Gene3D" id="1.10.287.950">
    <property type="entry name" value="Methyl-accepting chemotaxis protein"/>
    <property type="match status" value="1"/>
</dbReference>
<dbReference type="PROSITE" id="PS50111">
    <property type="entry name" value="CHEMOTAXIS_TRANSDUC_2"/>
    <property type="match status" value="1"/>
</dbReference>
<accession>A0A1Q9HR85</accession>
<feature type="domain" description="Methyl-accepting transducer" evidence="6">
    <location>
        <begin position="384"/>
        <end position="620"/>
    </location>
</feature>
<feature type="transmembrane region" description="Helical" evidence="5">
    <location>
        <begin position="308"/>
        <end position="326"/>
    </location>
</feature>
<comment type="similarity">
    <text evidence="3">Belongs to the methyl-accepting chemotaxis (MCP) protein family.</text>
</comment>
<dbReference type="PROSITE" id="PS50885">
    <property type="entry name" value="HAMP"/>
    <property type="match status" value="1"/>
</dbReference>
<dbReference type="Pfam" id="PF00672">
    <property type="entry name" value="HAMP"/>
    <property type="match status" value="1"/>
</dbReference>
<comment type="caution">
    <text evidence="8">The sequence shown here is derived from an EMBL/GenBank/DDBJ whole genome shotgun (WGS) entry which is preliminary data.</text>
</comment>
<name>A0A1Q9HR85_9VIBR</name>
<comment type="subcellular location">
    <subcellularLocation>
        <location evidence="1">Membrane</location>
    </subcellularLocation>
</comment>
<dbReference type="SUPFAM" id="SSF58104">
    <property type="entry name" value="Methyl-accepting chemotaxis protein (MCP) signaling domain"/>
    <property type="match status" value="1"/>
</dbReference>
<feature type="transmembrane region" description="Helical" evidence="5">
    <location>
        <begin position="12"/>
        <end position="38"/>
    </location>
</feature>
<gene>
    <name evidence="8" type="ORF">BIY22_02390</name>
</gene>
<dbReference type="GO" id="GO:0016020">
    <property type="term" value="C:membrane"/>
    <property type="evidence" value="ECO:0007669"/>
    <property type="project" value="UniProtKB-SubCell"/>
</dbReference>
<dbReference type="RefSeq" id="WP_075706000.1">
    <property type="nucleotide sequence ID" value="NZ_MJMJ01000001.1"/>
</dbReference>
<keyword evidence="2 4" id="KW-0807">Transducer</keyword>
<evidence type="ECO:0000256" key="1">
    <source>
        <dbReference type="ARBA" id="ARBA00004370"/>
    </source>
</evidence>
<dbReference type="SMART" id="SM00283">
    <property type="entry name" value="MA"/>
    <property type="match status" value="1"/>
</dbReference>
<reference evidence="8 9" key="1">
    <citation type="submission" date="2016-09" db="EMBL/GenBank/DDBJ databases">
        <title>Genomic Taxonomy of the Vibrionaceae.</title>
        <authorList>
            <person name="Gonzalez-Castillo A."/>
            <person name="Gomez-Gil B."/>
            <person name="Enciso-Ibarra K."/>
        </authorList>
    </citation>
    <scope>NUCLEOTIDE SEQUENCE [LARGE SCALE GENOMIC DNA]</scope>
    <source>
        <strain evidence="8 9">CAIM 703</strain>
    </source>
</reference>
<evidence type="ECO:0000256" key="4">
    <source>
        <dbReference type="PROSITE-ProRule" id="PRU00284"/>
    </source>
</evidence>
<dbReference type="FunFam" id="1.10.287.950:FF:000001">
    <property type="entry name" value="Methyl-accepting chemotaxis sensory transducer"/>
    <property type="match status" value="1"/>
</dbReference>
<evidence type="ECO:0000256" key="3">
    <source>
        <dbReference type="ARBA" id="ARBA00029447"/>
    </source>
</evidence>
<keyword evidence="5" id="KW-0812">Transmembrane</keyword>
<feature type="domain" description="HAMP" evidence="7">
    <location>
        <begin position="327"/>
        <end position="379"/>
    </location>
</feature>
<evidence type="ECO:0008006" key="10">
    <source>
        <dbReference type="Google" id="ProtNLM"/>
    </source>
</evidence>
<dbReference type="GO" id="GO:0007165">
    <property type="term" value="P:signal transduction"/>
    <property type="evidence" value="ECO:0007669"/>
    <property type="project" value="UniProtKB-KW"/>
</dbReference>
<protein>
    <recommendedName>
        <fullName evidence="10">Chemotaxis protein</fullName>
    </recommendedName>
</protein>
<evidence type="ECO:0000259" key="7">
    <source>
        <dbReference type="PROSITE" id="PS50885"/>
    </source>
</evidence>
<evidence type="ECO:0000256" key="5">
    <source>
        <dbReference type="SAM" id="Phobius"/>
    </source>
</evidence>
<dbReference type="STRING" id="1381081.BIY22_02390"/>
<dbReference type="SMART" id="SM00304">
    <property type="entry name" value="HAMP"/>
    <property type="match status" value="1"/>
</dbReference>
<sequence>MTKSIPKWVTTLSLKTLLLLPLTITLVLFASVLVLMYFSLDHVQTQSNIVTEQVKRSEAANKLDHGWANVRILTRDMLSGDVNNISTPMKNIEAEIQNINTMIDDAFLQSPLTTEEERIALRQISESMNAYLALLKQSTTIYQQLYDRWWLENPQLWKPLFYMVTQVDDYAANNADLDAYTWTVEGQKLVNNLDYFYSRLSQLISMRQLVEVDLIKLFHDNVENTLTQFEYVPAVGDFKAFTFDEFSKTMELATTELAKDEMLKRNRQEYATAVRQEIENVVNINLKQRDLATQASYDAIEQLRMIQIAAWFLAALVATLMTLYLAHHILNIFQRLSGSLTAMSNKDFSQPIEIDGRNELAQLAQDVKSSLATITQVIQGVRDQSNEVSSSSTQLAAVMTEASANAEEQSGQVDLIATAVTEMSTSSGVVARTARHTETKASSALEACVDGQGIVEQNKQNAEILTSELDETAKVVDELKQRCHSIGEMVSVINSISEQTNLLALNAAIEAARAGEYGRGFAVVADEVRALAGKTQQSTGRIQSIVAELQANSDLAQGRVESCLTRVVAVHQSSQGAVDRLSSIQKSVSDINNSAAEMSVAAEQQAQAAEEISSSLNGIKEVIEQNVAGIDQSSQASNFLSELSENQSKLLREFKLSN</sequence>